<dbReference type="Pfam" id="PF00069">
    <property type="entry name" value="Pkinase"/>
    <property type="match status" value="1"/>
</dbReference>
<dbReference type="PANTHER" id="PTHR27005">
    <property type="entry name" value="WALL-ASSOCIATED RECEPTOR KINASE-LIKE 21"/>
    <property type="match status" value="1"/>
</dbReference>
<evidence type="ECO:0008006" key="27">
    <source>
        <dbReference type="Google" id="ProtNLM"/>
    </source>
</evidence>
<accession>A0A1R3GRE2</accession>
<dbReference type="AlphaFoldDB" id="A0A1R3GRE2"/>
<feature type="chain" id="PRO_5012503624" description="Protein kinase domain-containing protein" evidence="22">
    <location>
        <begin position="24"/>
        <end position="688"/>
    </location>
</feature>
<dbReference type="InterPro" id="IPR025287">
    <property type="entry name" value="WAK_GUB"/>
</dbReference>
<dbReference type="InterPro" id="IPR045274">
    <property type="entry name" value="WAK-like"/>
</dbReference>
<evidence type="ECO:0000256" key="9">
    <source>
        <dbReference type="ARBA" id="ARBA00022741"/>
    </source>
</evidence>
<feature type="domain" description="EGF-like" evidence="24">
    <location>
        <begin position="233"/>
        <end position="267"/>
    </location>
</feature>
<dbReference type="FunFam" id="2.10.25.10:FF:000038">
    <property type="entry name" value="Fibrillin 2"/>
    <property type="match status" value="1"/>
</dbReference>
<evidence type="ECO:0000256" key="21">
    <source>
        <dbReference type="SAM" id="Phobius"/>
    </source>
</evidence>
<keyword evidence="3 19" id="KW-0245">EGF-like domain</keyword>
<keyword evidence="5" id="KW-0808">Transferase</keyword>
<name>A0A1R3GRE2_9ROSI</name>
<feature type="binding site" evidence="20">
    <location>
        <position position="388"/>
    </location>
    <ligand>
        <name>ATP</name>
        <dbReference type="ChEBI" id="CHEBI:30616"/>
    </ligand>
</feature>
<dbReference type="Gene3D" id="3.30.200.20">
    <property type="entry name" value="Phosphorylase Kinase, domain 1"/>
    <property type="match status" value="1"/>
</dbReference>
<dbReference type="Proteomes" id="UP000187203">
    <property type="component" value="Unassembled WGS sequence"/>
</dbReference>
<evidence type="ECO:0000256" key="20">
    <source>
        <dbReference type="PROSITE-ProRule" id="PRU10141"/>
    </source>
</evidence>
<proteinExistence type="predicted"/>
<dbReference type="InterPro" id="IPR011009">
    <property type="entry name" value="Kinase-like_dom_sf"/>
</dbReference>
<comment type="function">
    <text evidence="18">Serine/threonine-protein kinase that may function as a signaling receptor of extracellular matrix component. Binding to pectin may have significance in the control of cell expansion, morphogenesis and development.</text>
</comment>
<dbReference type="SMART" id="SM00220">
    <property type="entry name" value="S_TKc"/>
    <property type="match status" value="1"/>
</dbReference>
<sequence length="688" mass="76717">MDIRGNWFWALAAIWVLVAASESASIAKPGCQDRCGNLSIPYPFGTTQDCYYDADFLITCNDTFDPPKAFLTESGIDVTKIGLEGKLQILQFIARDCYNESGGPVGGNSPWLNLAKFIISDTDNKFVAVGCDTEAYIQERFGTSIRSYAFVVEENEFNFSSTNLKDLQNVDKLPMSVDWSIGNETCAAVKQKMLPSACQEHSECYDLDNMSGYRCRCLEGYEGNPYVPNGCQDIDECKNSTLNNCDKICTNTEGSYTCSCPKGYHGDGRKDGQGQGCIADRSHVIEITVGVGVGAALLLVASTWLFWAFKRWKLIKLKENFFRKNGGLMLQQELSRRDTSTETAKIFSAEELETATNNYDESRIIGRGGYGTVYKGTLADGRIVAIKKSQVVDASQIDQFINKVIVLSQINHRNVVKLLGCCLETEVPLLVYEFITNGTLFEHIHNETKASSLNWETRLRIAAETAGVLSYLHSSASIPIIHRDVKSTNILLDDLYTAKVSDFGASRLVPLDQAGLSTVVQGTLGYLDPEYLQTSQLTEKSDVYSFGIVLVELLTGQKALSFERAEEDRNLAYYFLSALKEDRLVQILEDCIEYEAKNSEQVKEVAKLAKRCLKMKGEERPTMKEVAMELEGLRIIVKHPWVNDDELNLEETKYLLGEPSDKSGYSSSMNGTYDSMRNHVLLDVHDGR</sequence>
<dbReference type="InterPro" id="IPR000719">
    <property type="entry name" value="Prot_kinase_dom"/>
</dbReference>
<dbReference type="InterPro" id="IPR049883">
    <property type="entry name" value="NOTCH1_EGF-like"/>
</dbReference>
<evidence type="ECO:0000256" key="2">
    <source>
        <dbReference type="ARBA" id="ARBA00022527"/>
    </source>
</evidence>
<dbReference type="PROSITE" id="PS50011">
    <property type="entry name" value="PROTEIN_KINASE_DOM"/>
    <property type="match status" value="1"/>
</dbReference>
<comment type="caution">
    <text evidence="25">The sequence shown here is derived from an EMBL/GenBank/DDBJ whole genome shotgun (WGS) entry which is preliminary data.</text>
</comment>
<evidence type="ECO:0000259" key="23">
    <source>
        <dbReference type="PROSITE" id="PS50011"/>
    </source>
</evidence>
<evidence type="ECO:0000256" key="18">
    <source>
        <dbReference type="ARBA" id="ARBA00058961"/>
    </source>
</evidence>
<keyword evidence="11 20" id="KW-0067">ATP-binding</keyword>
<keyword evidence="8" id="KW-0677">Repeat</keyword>
<dbReference type="CDD" id="cd00055">
    <property type="entry name" value="EGF_Lam"/>
    <property type="match status" value="1"/>
</dbReference>
<evidence type="ECO:0000256" key="14">
    <source>
        <dbReference type="ARBA" id="ARBA00023157"/>
    </source>
</evidence>
<dbReference type="InterPro" id="IPR017441">
    <property type="entry name" value="Protein_kinase_ATP_BS"/>
</dbReference>
<dbReference type="OrthoDB" id="4062651at2759"/>
<comment type="caution">
    <text evidence="19">Lacks conserved residue(s) required for the propagation of feature annotation.</text>
</comment>
<protein>
    <recommendedName>
        <fullName evidence="27">Protein kinase domain-containing protein</fullName>
    </recommendedName>
</protein>
<dbReference type="InterPro" id="IPR001881">
    <property type="entry name" value="EGF-like_Ca-bd_dom"/>
</dbReference>
<dbReference type="GO" id="GO:0005886">
    <property type="term" value="C:plasma membrane"/>
    <property type="evidence" value="ECO:0007669"/>
    <property type="project" value="TreeGrafter"/>
</dbReference>
<evidence type="ECO:0000256" key="5">
    <source>
        <dbReference type="ARBA" id="ARBA00022679"/>
    </source>
</evidence>
<keyword evidence="4" id="KW-0597">Phosphoprotein</keyword>
<evidence type="ECO:0000256" key="15">
    <source>
        <dbReference type="ARBA" id="ARBA00023180"/>
    </source>
</evidence>
<evidence type="ECO:0000256" key="11">
    <source>
        <dbReference type="ARBA" id="ARBA00022840"/>
    </source>
</evidence>
<dbReference type="InterPro" id="IPR000742">
    <property type="entry name" value="EGF"/>
</dbReference>
<dbReference type="Pfam" id="PF07645">
    <property type="entry name" value="EGF_CA"/>
    <property type="match status" value="1"/>
</dbReference>
<feature type="transmembrane region" description="Helical" evidence="21">
    <location>
        <begin position="287"/>
        <end position="309"/>
    </location>
</feature>
<dbReference type="FunFam" id="1.10.510.10:FF:000084">
    <property type="entry name" value="Wall-associated receptor kinase 2"/>
    <property type="match status" value="1"/>
</dbReference>
<keyword evidence="10" id="KW-0418">Kinase</keyword>
<dbReference type="GO" id="GO:0005524">
    <property type="term" value="F:ATP binding"/>
    <property type="evidence" value="ECO:0007669"/>
    <property type="project" value="UniProtKB-UniRule"/>
</dbReference>
<dbReference type="SUPFAM" id="SSF57196">
    <property type="entry name" value="EGF/Laminin"/>
    <property type="match status" value="1"/>
</dbReference>
<keyword evidence="12 21" id="KW-1133">Transmembrane helix</keyword>
<keyword evidence="26" id="KW-1185">Reference proteome</keyword>
<dbReference type="PROSITE" id="PS00108">
    <property type="entry name" value="PROTEIN_KINASE_ST"/>
    <property type="match status" value="1"/>
</dbReference>
<dbReference type="PROSITE" id="PS00010">
    <property type="entry name" value="ASX_HYDROXYL"/>
    <property type="match status" value="1"/>
</dbReference>
<comment type="catalytic activity">
    <reaction evidence="16">
        <text>L-seryl-[protein] + ATP = O-phospho-L-seryl-[protein] + ADP + H(+)</text>
        <dbReference type="Rhea" id="RHEA:17989"/>
        <dbReference type="Rhea" id="RHEA-COMP:9863"/>
        <dbReference type="Rhea" id="RHEA-COMP:11604"/>
        <dbReference type="ChEBI" id="CHEBI:15378"/>
        <dbReference type="ChEBI" id="CHEBI:29999"/>
        <dbReference type="ChEBI" id="CHEBI:30616"/>
        <dbReference type="ChEBI" id="CHEBI:83421"/>
        <dbReference type="ChEBI" id="CHEBI:456216"/>
    </reaction>
</comment>
<dbReference type="EMBL" id="AWUE01021863">
    <property type="protein sequence ID" value="OMO60626.1"/>
    <property type="molecule type" value="Genomic_DNA"/>
</dbReference>
<keyword evidence="9 20" id="KW-0547">Nucleotide-binding</keyword>
<dbReference type="Pfam" id="PF13947">
    <property type="entry name" value="GUB_WAK_bind"/>
    <property type="match status" value="1"/>
</dbReference>
<dbReference type="Gene3D" id="2.10.25.10">
    <property type="entry name" value="Laminin"/>
    <property type="match status" value="2"/>
</dbReference>
<keyword evidence="2" id="KW-0723">Serine/threonine-protein kinase</keyword>
<gene>
    <name evidence="25" type="ORF">COLO4_33788</name>
</gene>
<keyword evidence="7 22" id="KW-0732">Signal</keyword>
<dbReference type="PROSITE" id="PS50026">
    <property type="entry name" value="EGF_3"/>
    <property type="match status" value="2"/>
</dbReference>
<reference evidence="26" key="1">
    <citation type="submission" date="2013-09" db="EMBL/GenBank/DDBJ databases">
        <title>Corchorus olitorius genome sequencing.</title>
        <authorList>
            <person name="Alam M."/>
            <person name="Haque M.S."/>
            <person name="Islam M.S."/>
            <person name="Emdad E.M."/>
            <person name="Islam M.M."/>
            <person name="Ahmed B."/>
            <person name="Halim A."/>
            <person name="Hossen Q.M.M."/>
            <person name="Hossain M.Z."/>
            <person name="Ahmed R."/>
            <person name="Khan M.M."/>
            <person name="Islam R."/>
            <person name="Rashid M.M."/>
            <person name="Khan S.A."/>
            <person name="Rahman M.S."/>
            <person name="Alam M."/>
            <person name="Yahiya A.S."/>
            <person name="Khan M.S."/>
            <person name="Azam M.S."/>
            <person name="Haque T."/>
            <person name="Lashkar M.Z.H."/>
            <person name="Akhand A.I."/>
            <person name="Morshed G."/>
            <person name="Roy S."/>
            <person name="Uddin K.S."/>
            <person name="Rabeya T."/>
            <person name="Hossain A.S."/>
            <person name="Chowdhury A."/>
            <person name="Snigdha A.R."/>
            <person name="Mortoza M.S."/>
            <person name="Matin S.A."/>
            <person name="Hoque S.M.E."/>
            <person name="Islam M.K."/>
            <person name="Roy D.K."/>
            <person name="Haider R."/>
            <person name="Moosa M.M."/>
            <person name="Elias S.M."/>
            <person name="Hasan A.M."/>
            <person name="Jahan S."/>
            <person name="Shafiuddin M."/>
            <person name="Mahmood N."/>
            <person name="Shommy N.S."/>
        </authorList>
    </citation>
    <scope>NUCLEOTIDE SEQUENCE [LARGE SCALE GENOMIC DNA]</scope>
    <source>
        <strain evidence="26">cv. O-4</strain>
    </source>
</reference>
<keyword evidence="6 21" id="KW-0812">Transmembrane</keyword>
<dbReference type="GO" id="GO:0005509">
    <property type="term" value="F:calcium ion binding"/>
    <property type="evidence" value="ECO:0007669"/>
    <property type="project" value="InterPro"/>
</dbReference>
<evidence type="ECO:0000256" key="3">
    <source>
        <dbReference type="ARBA" id="ARBA00022536"/>
    </source>
</evidence>
<keyword evidence="15" id="KW-0325">Glycoprotein</keyword>
<dbReference type="PROSITE" id="PS00107">
    <property type="entry name" value="PROTEIN_KINASE_ATP"/>
    <property type="match status" value="1"/>
</dbReference>
<evidence type="ECO:0000256" key="22">
    <source>
        <dbReference type="SAM" id="SignalP"/>
    </source>
</evidence>
<evidence type="ECO:0000256" key="1">
    <source>
        <dbReference type="ARBA" id="ARBA00004479"/>
    </source>
</evidence>
<evidence type="ECO:0000256" key="6">
    <source>
        <dbReference type="ARBA" id="ARBA00022692"/>
    </source>
</evidence>
<evidence type="ECO:0000256" key="4">
    <source>
        <dbReference type="ARBA" id="ARBA00022553"/>
    </source>
</evidence>
<evidence type="ECO:0000256" key="17">
    <source>
        <dbReference type="ARBA" id="ARBA00047951"/>
    </source>
</evidence>
<dbReference type="InterPro" id="IPR018097">
    <property type="entry name" value="EGF_Ca-bd_CS"/>
</dbReference>
<dbReference type="InterPro" id="IPR008271">
    <property type="entry name" value="Ser/Thr_kinase_AS"/>
</dbReference>
<keyword evidence="14 19" id="KW-1015">Disulfide bond</keyword>
<evidence type="ECO:0000256" key="19">
    <source>
        <dbReference type="PROSITE-ProRule" id="PRU00076"/>
    </source>
</evidence>
<evidence type="ECO:0000259" key="24">
    <source>
        <dbReference type="PROSITE" id="PS50026"/>
    </source>
</evidence>
<dbReference type="Gene3D" id="1.10.510.10">
    <property type="entry name" value="Transferase(Phosphotransferase) domain 1"/>
    <property type="match status" value="1"/>
</dbReference>
<evidence type="ECO:0000256" key="12">
    <source>
        <dbReference type="ARBA" id="ARBA00022989"/>
    </source>
</evidence>
<evidence type="ECO:0000256" key="13">
    <source>
        <dbReference type="ARBA" id="ARBA00023136"/>
    </source>
</evidence>
<feature type="domain" description="Protein kinase" evidence="23">
    <location>
        <begin position="359"/>
        <end position="642"/>
    </location>
</feature>
<evidence type="ECO:0000256" key="16">
    <source>
        <dbReference type="ARBA" id="ARBA00047558"/>
    </source>
</evidence>
<dbReference type="FunFam" id="3.30.200.20:FF:000043">
    <property type="entry name" value="Wall-associated receptor kinase 2"/>
    <property type="match status" value="1"/>
</dbReference>
<evidence type="ECO:0000313" key="25">
    <source>
        <dbReference type="EMBL" id="OMO60626.1"/>
    </source>
</evidence>
<dbReference type="SUPFAM" id="SSF56112">
    <property type="entry name" value="Protein kinase-like (PK-like)"/>
    <property type="match status" value="1"/>
</dbReference>
<feature type="disulfide bond" evidence="19">
    <location>
        <begin position="198"/>
        <end position="215"/>
    </location>
</feature>
<dbReference type="CDD" id="cd14066">
    <property type="entry name" value="STKc_IRAK"/>
    <property type="match status" value="1"/>
</dbReference>
<evidence type="ECO:0000313" key="26">
    <source>
        <dbReference type="Proteomes" id="UP000187203"/>
    </source>
</evidence>
<dbReference type="InterPro" id="IPR000152">
    <property type="entry name" value="EGF-type_Asp/Asn_hydroxyl_site"/>
</dbReference>
<feature type="domain" description="EGF-like" evidence="24">
    <location>
        <begin position="182"/>
        <end position="232"/>
    </location>
</feature>
<dbReference type="GO" id="GO:0007166">
    <property type="term" value="P:cell surface receptor signaling pathway"/>
    <property type="evidence" value="ECO:0007669"/>
    <property type="project" value="InterPro"/>
</dbReference>
<comment type="catalytic activity">
    <reaction evidence="17">
        <text>L-threonyl-[protein] + ATP = O-phospho-L-threonyl-[protein] + ADP + H(+)</text>
        <dbReference type="Rhea" id="RHEA:46608"/>
        <dbReference type="Rhea" id="RHEA-COMP:11060"/>
        <dbReference type="Rhea" id="RHEA-COMP:11605"/>
        <dbReference type="ChEBI" id="CHEBI:15378"/>
        <dbReference type="ChEBI" id="CHEBI:30013"/>
        <dbReference type="ChEBI" id="CHEBI:30616"/>
        <dbReference type="ChEBI" id="CHEBI:61977"/>
        <dbReference type="ChEBI" id="CHEBI:456216"/>
    </reaction>
</comment>
<dbReference type="STRING" id="93759.A0A1R3GRE2"/>
<dbReference type="PANTHER" id="PTHR27005:SF468">
    <property type="entry name" value="OS01G0310500 PROTEIN"/>
    <property type="match status" value="1"/>
</dbReference>
<dbReference type="SMART" id="SM00181">
    <property type="entry name" value="EGF"/>
    <property type="match status" value="2"/>
</dbReference>
<evidence type="ECO:0000256" key="10">
    <source>
        <dbReference type="ARBA" id="ARBA00022777"/>
    </source>
</evidence>
<dbReference type="PROSITE" id="PS01187">
    <property type="entry name" value="EGF_CA"/>
    <property type="match status" value="1"/>
</dbReference>
<dbReference type="SMART" id="SM00179">
    <property type="entry name" value="EGF_CA"/>
    <property type="match status" value="2"/>
</dbReference>
<dbReference type="InterPro" id="IPR002049">
    <property type="entry name" value="LE_dom"/>
</dbReference>
<evidence type="ECO:0000256" key="7">
    <source>
        <dbReference type="ARBA" id="ARBA00022729"/>
    </source>
</evidence>
<dbReference type="GO" id="GO:0004674">
    <property type="term" value="F:protein serine/threonine kinase activity"/>
    <property type="evidence" value="ECO:0007669"/>
    <property type="project" value="UniProtKB-KW"/>
</dbReference>
<dbReference type="CDD" id="cd00054">
    <property type="entry name" value="EGF_CA"/>
    <property type="match status" value="1"/>
</dbReference>
<evidence type="ECO:0000256" key="8">
    <source>
        <dbReference type="ARBA" id="ARBA00022737"/>
    </source>
</evidence>
<organism evidence="25 26">
    <name type="scientific">Corchorus olitorius</name>
    <dbReference type="NCBI Taxonomy" id="93759"/>
    <lineage>
        <taxon>Eukaryota</taxon>
        <taxon>Viridiplantae</taxon>
        <taxon>Streptophyta</taxon>
        <taxon>Embryophyta</taxon>
        <taxon>Tracheophyta</taxon>
        <taxon>Spermatophyta</taxon>
        <taxon>Magnoliopsida</taxon>
        <taxon>eudicotyledons</taxon>
        <taxon>Gunneridae</taxon>
        <taxon>Pentapetalae</taxon>
        <taxon>rosids</taxon>
        <taxon>malvids</taxon>
        <taxon>Malvales</taxon>
        <taxon>Malvaceae</taxon>
        <taxon>Grewioideae</taxon>
        <taxon>Apeibeae</taxon>
        <taxon>Corchorus</taxon>
    </lineage>
</organism>
<comment type="subcellular location">
    <subcellularLocation>
        <location evidence="1">Membrane</location>
        <topology evidence="1">Single-pass type I membrane protein</topology>
    </subcellularLocation>
</comment>
<keyword evidence="13 21" id="KW-0472">Membrane</keyword>
<dbReference type="GO" id="GO:0030247">
    <property type="term" value="F:polysaccharide binding"/>
    <property type="evidence" value="ECO:0007669"/>
    <property type="project" value="InterPro"/>
</dbReference>
<feature type="signal peptide" evidence="22">
    <location>
        <begin position="1"/>
        <end position="23"/>
    </location>
</feature>